<protein>
    <recommendedName>
        <fullName evidence="1">F-box domain-containing protein</fullName>
    </recommendedName>
</protein>
<evidence type="ECO:0000313" key="3">
    <source>
        <dbReference type="Proteomes" id="UP000284706"/>
    </source>
</evidence>
<dbReference type="OrthoDB" id="2322499at2759"/>
<gene>
    <name evidence="2" type="ORF">CVT26_010148</name>
</gene>
<sequence length="136" mass="15408">MLSLDRLRLIQSKNIVTKPTTKASSSKNSSKKRPLTLKLFVNLPLDVVIEICTNVEPADLLSLSRVSKSFRTFFMSRSMQSLWRTVLEGVPYLPKCPEDLTEPQYASLVFDEFCMVFSLQLWSFPSADCGLGLRVN</sequence>
<dbReference type="InParanoid" id="A0A409YS30"/>
<dbReference type="EMBL" id="NHYE01000424">
    <property type="protein sequence ID" value="PPR05798.1"/>
    <property type="molecule type" value="Genomic_DNA"/>
</dbReference>
<evidence type="ECO:0000313" key="2">
    <source>
        <dbReference type="EMBL" id="PPR05798.1"/>
    </source>
</evidence>
<feature type="domain" description="F-box" evidence="1">
    <location>
        <begin position="37"/>
        <end position="86"/>
    </location>
</feature>
<evidence type="ECO:0000259" key="1">
    <source>
        <dbReference type="PROSITE" id="PS50181"/>
    </source>
</evidence>
<dbReference type="AlphaFoldDB" id="A0A409YS30"/>
<keyword evidence="3" id="KW-1185">Reference proteome</keyword>
<dbReference type="InterPro" id="IPR001810">
    <property type="entry name" value="F-box_dom"/>
</dbReference>
<name>A0A409YS30_9AGAR</name>
<dbReference type="PROSITE" id="PS50181">
    <property type="entry name" value="FBOX"/>
    <property type="match status" value="1"/>
</dbReference>
<organism evidence="2 3">
    <name type="scientific">Gymnopilus dilepis</name>
    <dbReference type="NCBI Taxonomy" id="231916"/>
    <lineage>
        <taxon>Eukaryota</taxon>
        <taxon>Fungi</taxon>
        <taxon>Dikarya</taxon>
        <taxon>Basidiomycota</taxon>
        <taxon>Agaricomycotina</taxon>
        <taxon>Agaricomycetes</taxon>
        <taxon>Agaricomycetidae</taxon>
        <taxon>Agaricales</taxon>
        <taxon>Agaricineae</taxon>
        <taxon>Hymenogastraceae</taxon>
        <taxon>Gymnopilus</taxon>
    </lineage>
</organism>
<reference evidence="2 3" key="1">
    <citation type="journal article" date="2018" name="Evol. Lett.">
        <title>Horizontal gene cluster transfer increased hallucinogenic mushroom diversity.</title>
        <authorList>
            <person name="Reynolds H.T."/>
            <person name="Vijayakumar V."/>
            <person name="Gluck-Thaler E."/>
            <person name="Korotkin H.B."/>
            <person name="Matheny P.B."/>
            <person name="Slot J.C."/>
        </authorList>
    </citation>
    <scope>NUCLEOTIDE SEQUENCE [LARGE SCALE GENOMIC DNA]</scope>
    <source>
        <strain evidence="2 3">SRW20</strain>
    </source>
</reference>
<accession>A0A409YS30</accession>
<dbReference type="SMART" id="SM00256">
    <property type="entry name" value="FBOX"/>
    <property type="match status" value="1"/>
</dbReference>
<proteinExistence type="predicted"/>
<dbReference type="Pfam" id="PF00646">
    <property type="entry name" value="F-box"/>
    <property type="match status" value="1"/>
</dbReference>
<dbReference type="InterPro" id="IPR036047">
    <property type="entry name" value="F-box-like_dom_sf"/>
</dbReference>
<comment type="caution">
    <text evidence="2">The sequence shown here is derived from an EMBL/GenBank/DDBJ whole genome shotgun (WGS) entry which is preliminary data.</text>
</comment>
<dbReference type="Gene3D" id="1.20.1280.50">
    <property type="match status" value="1"/>
</dbReference>
<dbReference type="Proteomes" id="UP000284706">
    <property type="component" value="Unassembled WGS sequence"/>
</dbReference>
<dbReference type="SUPFAM" id="SSF81383">
    <property type="entry name" value="F-box domain"/>
    <property type="match status" value="1"/>
</dbReference>
<dbReference type="STRING" id="231916.A0A409YS30"/>